<dbReference type="Pfam" id="PF17775">
    <property type="entry name" value="YchJ_M-like"/>
    <property type="match status" value="1"/>
</dbReference>
<accession>A0A0N8S9E5</accession>
<dbReference type="HAMAP" id="MF_00612">
    <property type="entry name" value="UPF0225"/>
    <property type="match status" value="1"/>
</dbReference>
<proteinExistence type="inferred from homology"/>
<dbReference type="InterPro" id="IPR004027">
    <property type="entry name" value="SEC_C_motif"/>
</dbReference>
<evidence type="ECO:0000259" key="3">
    <source>
        <dbReference type="Pfam" id="PF17775"/>
    </source>
</evidence>
<evidence type="ECO:0000256" key="2">
    <source>
        <dbReference type="HAMAP-Rule" id="MF_00612"/>
    </source>
</evidence>
<evidence type="ECO:0000313" key="4">
    <source>
        <dbReference type="EMBL" id="KPY04168.1"/>
    </source>
</evidence>
<comment type="similarity">
    <text evidence="1 2">Belongs to the UPF0225 family.</text>
</comment>
<dbReference type="NCBIfam" id="NF002486">
    <property type="entry name" value="PRK01752.1"/>
    <property type="match status" value="1"/>
</dbReference>
<comment type="caution">
    <text evidence="4">The sequence shown here is derived from an EMBL/GenBank/DDBJ whole genome shotgun (WGS) entry which is preliminary data.</text>
</comment>
<dbReference type="InterPro" id="IPR032710">
    <property type="entry name" value="NTF2-like_dom_sf"/>
</dbReference>
<reference evidence="4 5" key="1">
    <citation type="submission" date="2015-09" db="EMBL/GenBank/DDBJ databases">
        <title>Genome announcement of multiple Pseudomonas syringae strains.</title>
        <authorList>
            <person name="Thakur S."/>
            <person name="Wang P.W."/>
            <person name="Gong Y."/>
            <person name="Weir B.S."/>
            <person name="Guttman D.S."/>
        </authorList>
    </citation>
    <scope>NUCLEOTIDE SEQUENCE [LARGE SCALE GENOMIC DNA]</scope>
    <source>
        <strain evidence="4 5">ICMP4331</strain>
    </source>
</reference>
<dbReference type="Proteomes" id="UP000050420">
    <property type="component" value="Unassembled WGS sequence"/>
</dbReference>
<dbReference type="PANTHER" id="PTHR33747:SF1">
    <property type="entry name" value="ADENYLATE CYCLASE-ASSOCIATED CAP C-TERMINAL DOMAIN-CONTAINING PROTEIN"/>
    <property type="match status" value="1"/>
</dbReference>
<name>A0A0N8S9E5_PSEA0</name>
<dbReference type="Gene3D" id="3.10.450.50">
    <property type="match status" value="1"/>
</dbReference>
<dbReference type="PATRIC" id="fig|34065.5.peg.4502"/>
<feature type="domain" description="YchJ-like middle NTF2-like" evidence="3">
    <location>
        <begin position="30"/>
        <end position="127"/>
    </location>
</feature>
<protein>
    <recommendedName>
        <fullName evidence="2">UPF0225 protein ALO63_03152</fullName>
    </recommendedName>
</protein>
<dbReference type="SUPFAM" id="SSF54427">
    <property type="entry name" value="NTF2-like"/>
    <property type="match status" value="1"/>
</dbReference>
<dbReference type="AlphaFoldDB" id="A0A0N8S9E5"/>
<evidence type="ECO:0000313" key="5">
    <source>
        <dbReference type="Proteomes" id="UP000050420"/>
    </source>
</evidence>
<dbReference type="Pfam" id="PF02810">
    <property type="entry name" value="SEC-C"/>
    <property type="match status" value="1"/>
</dbReference>
<dbReference type="InterPro" id="IPR023006">
    <property type="entry name" value="YchJ-like"/>
</dbReference>
<dbReference type="SUPFAM" id="SSF103642">
    <property type="entry name" value="Sec-C motif"/>
    <property type="match status" value="1"/>
</dbReference>
<dbReference type="EMBL" id="LJQU01000042">
    <property type="protein sequence ID" value="KPY04168.1"/>
    <property type="molecule type" value="Genomic_DNA"/>
</dbReference>
<dbReference type="InterPro" id="IPR048469">
    <property type="entry name" value="YchJ-like_M"/>
</dbReference>
<dbReference type="NCBIfam" id="NF002449">
    <property type="entry name" value="PRK01617.1"/>
    <property type="match status" value="1"/>
</dbReference>
<dbReference type="NCBIfam" id="NF001213">
    <property type="entry name" value="PRK00183.1"/>
    <property type="match status" value="1"/>
</dbReference>
<sequence length="157" mass="17331">MSSAICPCCSGDLLLACCGRYHAGQPAPCAEKLMRSRYSAYVLGLTDYLVQTTLPVQQSGLNREAIAQWSAQSTWLGLEVESSEVFGGKPEHAFVTFTARWHDGNGEHSHKERSSFVQNQGRWYFIDSTVPLKAGRNDACPCGSEQKFKKCCSPYVV</sequence>
<organism evidence="4 5">
    <name type="scientific">Pseudomonas amygdali pv. mori</name>
    <dbReference type="NCBI Taxonomy" id="34065"/>
    <lineage>
        <taxon>Bacteria</taxon>
        <taxon>Pseudomonadati</taxon>
        <taxon>Pseudomonadota</taxon>
        <taxon>Gammaproteobacteria</taxon>
        <taxon>Pseudomonadales</taxon>
        <taxon>Pseudomonadaceae</taxon>
        <taxon>Pseudomonas</taxon>
        <taxon>Pseudomonas amygdali</taxon>
    </lineage>
</organism>
<gene>
    <name evidence="4" type="ORF">ALO63_03152</name>
</gene>
<evidence type="ECO:0000256" key="1">
    <source>
        <dbReference type="ARBA" id="ARBA00010839"/>
    </source>
</evidence>
<dbReference type="PANTHER" id="PTHR33747">
    <property type="entry name" value="UPF0225 PROTEIN SCO1677"/>
    <property type="match status" value="1"/>
</dbReference>